<protein>
    <submittedName>
        <fullName evidence="3">Twitching motility protein PilT</fullName>
    </submittedName>
</protein>
<accession>A0A8J3FAJ6</accession>
<comment type="caution">
    <text evidence="3">The sequence shown here is derived from an EMBL/GenBank/DDBJ whole genome shotgun (WGS) entry which is preliminary data.</text>
</comment>
<reference evidence="3" key="2">
    <citation type="submission" date="2020-09" db="EMBL/GenBank/DDBJ databases">
        <authorList>
            <person name="Sun Q."/>
            <person name="Ohkuma M."/>
        </authorList>
    </citation>
    <scope>NUCLEOTIDE SEQUENCE</scope>
    <source>
        <strain evidence="3">JCM 14719</strain>
    </source>
</reference>
<feature type="domain" description="Bacterial type II secretion system protein E" evidence="2">
    <location>
        <begin position="194"/>
        <end position="208"/>
    </location>
</feature>
<evidence type="ECO:0000313" key="4">
    <source>
        <dbReference type="Proteomes" id="UP000637720"/>
    </source>
</evidence>
<dbReference type="InterPro" id="IPR006321">
    <property type="entry name" value="PilT/PilU"/>
</dbReference>
<dbReference type="GO" id="GO:0016887">
    <property type="term" value="F:ATP hydrolysis activity"/>
    <property type="evidence" value="ECO:0007669"/>
    <property type="project" value="InterPro"/>
</dbReference>
<dbReference type="InterPro" id="IPR027417">
    <property type="entry name" value="P-loop_NTPase"/>
</dbReference>
<comment type="similarity">
    <text evidence="1">Belongs to the GSP E family.</text>
</comment>
<dbReference type="PROSITE" id="PS00662">
    <property type="entry name" value="T2SP_E"/>
    <property type="match status" value="1"/>
</dbReference>
<keyword evidence="4" id="KW-1185">Reference proteome</keyword>
<dbReference type="SUPFAM" id="SSF52540">
    <property type="entry name" value="P-loop containing nucleoside triphosphate hydrolases"/>
    <property type="match status" value="1"/>
</dbReference>
<dbReference type="RefSeq" id="WP_188817346.1">
    <property type="nucleotide sequence ID" value="NZ_BMOF01000025.1"/>
</dbReference>
<dbReference type="PANTHER" id="PTHR30486:SF16">
    <property type="entry name" value="TWITCHING MOTILITY PROTEIN PILT"/>
    <property type="match status" value="1"/>
</dbReference>
<evidence type="ECO:0000256" key="1">
    <source>
        <dbReference type="ARBA" id="ARBA00006611"/>
    </source>
</evidence>
<proteinExistence type="inferred from homology"/>
<dbReference type="InterPro" id="IPR003593">
    <property type="entry name" value="AAA+_ATPase"/>
</dbReference>
<dbReference type="AlphaFoldDB" id="A0A8J3FAJ6"/>
<dbReference type="Pfam" id="PF00437">
    <property type="entry name" value="T2SSE"/>
    <property type="match status" value="1"/>
</dbReference>
<evidence type="ECO:0000313" key="3">
    <source>
        <dbReference type="EMBL" id="GGK01210.1"/>
    </source>
</evidence>
<dbReference type="CDD" id="cd01131">
    <property type="entry name" value="PilT"/>
    <property type="match status" value="1"/>
</dbReference>
<dbReference type="Gene3D" id="3.40.50.300">
    <property type="entry name" value="P-loop containing nucleotide triphosphate hydrolases"/>
    <property type="match status" value="1"/>
</dbReference>
<dbReference type="GO" id="GO:0005524">
    <property type="term" value="F:ATP binding"/>
    <property type="evidence" value="ECO:0007669"/>
    <property type="project" value="InterPro"/>
</dbReference>
<name>A0A8J3FAJ6_9BACI</name>
<dbReference type="SMART" id="SM00382">
    <property type="entry name" value="AAA"/>
    <property type="match status" value="1"/>
</dbReference>
<dbReference type="PANTHER" id="PTHR30486">
    <property type="entry name" value="TWITCHING MOTILITY PROTEIN PILT"/>
    <property type="match status" value="1"/>
</dbReference>
<evidence type="ECO:0000259" key="2">
    <source>
        <dbReference type="PROSITE" id="PS00662"/>
    </source>
</evidence>
<dbReference type="Proteomes" id="UP000637720">
    <property type="component" value="Unassembled WGS sequence"/>
</dbReference>
<dbReference type="Gene3D" id="3.30.450.90">
    <property type="match status" value="1"/>
</dbReference>
<gene>
    <name evidence="3" type="ORF">GCM10007043_14070</name>
</gene>
<sequence length="350" mass="38548">MRSIRDLLILAHRRGASDLHVSVGIPPVLRITGELCPLDEPPLKPEETESMAQELLNDEQARRFAERGELDFSYGIPGVSRFRVNVFRQRGCVAIAARTIPHGVPSLDELGLPPIARALAERPQGLFLVTGPTGSGKSTTLAAMVDYINTNFRRHIVTLEDPIEYLHAHKRSIVNQREVGQDTRTFLDGLRAALRQDPDVILIGEMRDLETIATALRAAETGHLVLATLHTVDAAQTVDRIIDVFPPAQQQQVRGQLANVLIGVFAQRLLPRADGRGRVAAVEVLVNTPAVANLIRQGKVHQIPSVMQTGGAMGMQTMEQAVRRLLEQRVINDEAARRVLGTHRVELPLE</sequence>
<dbReference type="EMBL" id="BMOF01000025">
    <property type="protein sequence ID" value="GGK01210.1"/>
    <property type="molecule type" value="Genomic_DNA"/>
</dbReference>
<dbReference type="InterPro" id="IPR050921">
    <property type="entry name" value="T4SS_GSP_E_ATPase"/>
</dbReference>
<dbReference type="InterPro" id="IPR001482">
    <property type="entry name" value="T2SS/T4SS_dom"/>
</dbReference>
<dbReference type="NCBIfam" id="TIGR01420">
    <property type="entry name" value="pilT_fam"/>
    <property type="match status" value="1"/>
</dbReference>
<reference evidence="3" key="1">
    <citation type="journal article" date="2014" name="Int. J. Syst. Evol. Microbiol.">
        <title>Complete genome sequence of Corynebacterium casei LMG S-19264T (=DSM 44701T), isolated from a smear-ripened cheese.</title>
        <authorList>
            <consortium name="US DOE Joint Genome Institute (JGI-PGF)"/>
            <person name="Walter F."/>
            <person name="Albersmeier A."/>
            <person name="Kalinowski J."/>
            <person name="Ruckert C."/>
        </authorList>
    </citation>
    <scope>NUCLEOTIDE SEQUENCE</scope>
    <source>
        <strain evidence="3">JCM 14719</strain>
    </source>
</reference>
<organism evidence="3 4">
    <name type="scientific">Calditerricola satsumensis</name>
    <dbReference type="NCBI Taxonomy" id="373054"/>
    <lineage>
        <taxon>Bacteria</taxon>
        <taxon>Bacillati</taxon>
        <taxon>Bacillota</taxon>
        <taxon>Bacilli</taxon>
        <taxon>Bacillales</taxon>
        <taxon>Bacillaceae</taxon>
        <taxon>Calditerricola</taxon>
    </lineage>
</organism>